<dbReference type="GO" id="GO:0003677">
    <property type="term" value="F:DNA binding"/>
    <property type="evidence" value="ECO:0007669"/>
    <property type="project" value="UniProtKB-KW"/>
</dbReference>
<dbReference type="RefSeq" id="WP_130415505.1">
    <property type="nucleotide sequence ID" value="NZ_SHKX01000016.1"/>
</dbReference>
<dbReference type="InterPro" id="IPR051081">
    <property type="entry name" value="HTH_MetalResp_TranReg"/>
</dbReference>
<evidence type="ECO:0000256" key="3">
    <source>
        <dbReference type="ARBA" id="ARBA00023163"/>
    </source>
</evidence>
<evidence type="ECO:0000256" key="1">
    <source>
        <dbReference type="ARBA" id="ARBA00023015"/>
    </source>
</evidence>
<dbReference type="PANTHER" id="PTHR33154:SF33">
    <property type="entry name" value="TRANSCRIPTIONAL REPRESSOR SDPR"/>
    <property type="match status" value="1"/>
</dbReference>
<protein>
    <submittedName>
        <fullName evidence="5">DNA-binding transcriptional ArsR family regulator</fullName>
    </submittedName>
</protein>
<dbReference type="PANTHER" id="PTHR33154">
    <property type="entry name" value="TRANSCRIPTIONAL REGULATOR, ARSR FAMILY"/>
    <property type="match status" value="1"/>
</dbReference>
<dbReference type="InterPro" id="IPR036390">
    <property type="entry name" value="WH_DNA-bd_sf"/>
</dbReference>
<dbReference type="AlphaFoldDB" id="A0A4Q7YJV2"/>
<name>A0A4Q7YJV2_9GAMM</name>
<evidence type="ECO:0000256" key="2">
    <source>
        <dbReference type="ARBA" id="ARBA00023125"/>
    </source>
</evidence>
<comment type="caution">
    <text evidence="5">The sequence shown here is derived from an EMBL/GenBank/DDBJ whole genome shotgun (WGS) entry which is preliminary data.</text>
</comment>
<reference evidence="5 6" key="1">
    <citation type="submission" date="2019-02" db="EMBL/GenBank/DDBJ databases">
        <title>Genomic Encyclopedia of Type Strains, Phase IV (KMG-IV): sequencing the most valuable type-strain genomes for metagenomic binning, comparative biology and taxonomic classification.</title>
        <authorList>
            <person name="Goeker M."/>
        </authorList>
    </citation>
    <scope>NUCLEOTIDE SEQUENCE [LARGE SCALE GENOMIC DNA]</scope>
    <source>
        <strain evidence="5 6">DSM 105135</strain>
    </source>
</reference>
<proteinExistence type="predicted"/>
<evidence type="ECO:0000313" key="6">
    <source>
        <dbReference type="Proteomes" id="UP000292423"/>
    </source>
</evidence>
<dbReference type="SMART" id="SM00418">
    <property type="entry name" value="HTH_ARSR"/>
    <property type="match status" value="1"/>
</dbReference>
<dbReference type="OrthoDB" id="9793058at2"/>
<dbReference type="PROSITE" id="PS50987">
    <property type="entry name" value="HTH_ARSR_2"/>
    <property type="match status" value="1"/>
</dbReference>
<dbReference type="InterPro" id="IPR036388">
    <property type="entry name" value="WH-like_DNA-bd_sf"/>
</dbReference>
<organism evidence="5 6">
    <name type="scientific">Fluviicoccus keumensis</name>
    <dbReference type="NCBI Taxonomy" id="1435465"/>
    <lineage>
        <taxon>Bacteria</taxon>
        <taxon>Pseudomonadati</taxon>
        <taxon>Pseudomonadota</taxon>
        <taxon>Gammaproteobacteria</taxon>
        <taxon>Moraxellales</taxon>
        <taxon>Moraxellaceae</taxon>
        <taxon>Fluviicoccus</taxon>
    </lineage>
</organism>
<dbReference type="Proteomes" id="UP000292423">
    <property type="component" value="Unassembled WGS sequence"/>
</dbReference>
<evidence type="ECO:0000259" key="4">
    <source>
        <dbReference type="PROSITE" id="PS50987"/>
    </source>
</evidence>
<keyword evidence="3" id="KW-0804">Transcription</keyword>
<accession>A0A4Q7YJV2</accession>
<dbReference type="EMBL" id="SHKX01000016">
    <property type="protein sequence ID" value="RZU36911.1"/>
    <property type="molecule type" value="Genomic_DNA"/>
</dbReference>
<keyword evidence="6" id="KW-1185">Reference proteome</keyword>
<dbReference type="CDD" id="cd00090">
    <property type="entry name" value="HTH_ARSR"/>
    <property type="match status" value="1"/>
</dbReference>
<dbReference type="InterPro" id="IPR011991">
    <property type="entry name" value="ArsR-like_HTH"/>
</dbReference>
<feature type="domain" description="HTH arsR-type" evidence="4">
    <location>
        <begin position="1"/>
        <end position="102"/>
    </location>
</feature>
<gene>
    <name evidence="5" type="ORF">EV700_3124</name>
</gene>
<dbReference type="SUPFAM" id="SSF46785">
    <property type="entry name" value="Winged helix' DNA-binding domain"/>
    <property type="match status" value="1"/>
</dbReference>
<evidence type="ECO:0000313" key="5">
    <source>
        <dbReference type="EMBL" id="RZU36911.1"/>
    </source>
</evidence>
<dbReference type="Gene3D" id="1.10.10.10">
    <property type="entry name" value="Winged helix-like DNA-binding domain superfamily/Winged helix DNA-binding domain"/>
    <property type="match status" value="1"/>
</dbReference>
<sequence>MTSVHDLSQAFKALSNPNRLQMYLELLQQRQTVVESGPACERCCGLTELMTKLNVGAPTVSHHVKELVNARLIRVERQGKYLTCYLNEDMRAALEGFFAKAK</sequence>
<keyword evidence="2 5" id="KW-0238">DNA-binding</keyword>
<dbReference type="Pfam" id="PF01022">
    <property type="entry name" value="HTH_5"/>
    <property type="match status" value="1"/>
</dbReference>
<dbReference type="GO" id="GO:0003700">
    <property type="term" value="F:DNA-binding transcription factor activity"/>
    <property type="evidence" value="ECO:0007669"/>
    <property type="project" value="InterPro"/>
</dbReference>
<dbReference type="InterPro" id="IPR001845">
    <property type="entry name" value="HTH_ArsR_DNA-bd_dom"/>
</dbReference>
<keyword evidence="1" id="KW-0805">Transcription regulation</keyword>